<organism evidence="3 4">
    <name type="scientific">Rhodococcus globerulus</name>
    <dbReference type="NCBI Taxonomy" id="33008"/>
    <lineage>
        <taxon>Bacteria</taxon>
        <taxon>Bacillati</taxon>
        <taxon>Actinomycetota</taxon>
        <taxon>Actinomycetes</taxon>
        <taxon>Mycobacteriales</taxon>
        <taxon>Nocardiaceae</taxon>
        <taxon>Rhodococcus</taxon>
    </lineage>
</organism>
<dbReference type="InterPro" id="IPR010982">
    <property type="entry name" value="Lambda_DNA-bd_dom_sf"/>
</dbReference>
<dbReference type="CDD" id="cd00093">
    <property type="entry name" value="HTH_XRE"/>
    <property type="match status" value="1"/>
</dbReference>
<proteinExistence type="predicted"/>
<evidence type="ECO:0000313" key="4">
    <source>
        <dbReference type="Proteomes" id="UP001185927"/>
    </source>
</evidence>
<protein>
    <submittedName>
        <fullName evidence="3">Helix-turn-helix transcriptional regulator</fullName>
    </submittedName>
</protein>
<dbReference type="Pfam" id="PF01381">
    <property type="entry name" value="HTH_3"/>
    <property type="match status" value="1"/>
</dbReference>
<sequence>MVERAGDNRVREHRRLIGLTQAQLATAGQVSRQSIVSIERGDYAPSVYLAIRLAGALGTTVETLFPLPEHAEETV</sequence>
<keyword evidence="4" id="KW-1185">Reference proteome</keyword>
<feature type="domain" description="HTH cro/C1-type" evidence="2">
    <location>
        <begin position="10"/>
        <end position="64"/>
    </location>
</feature>
<keyword evidence="1" id="KW-0238">DNA-binding</keyword>
<reference evidence="3 4" key="1">
    <citation type="submission" date="2023-10" db="EMBL/GenBank/DDBJ databases">
        <title>Development of a sustainable strategy for remediation of hydrocarbon-contaminated territories based on the waste exchange concept.</title>
        <authorList>
            <person name="Krivoruchko A."/>
        </authorList>
    </citation>
    <scope>NUCLEOTIDE SEQUENCE [LARGE SCALE GENOMIC DNA]</scope>
    <source>
        <strain evidence="3 4">IEGM 1203</strain>
    </source>
</reference>
<dbReference type="SUPFAM" id="SSF47413">
    <property type="entry name" value="lambda repressor-like DNA-binding domains"/>
    <property type="match status" value="1"/>
</dbReference>
<name>A0ABU4BRE6_RHOGO</name>
<dbReference type="InterPro" id="IPR001387">
    <property type="entry name" value="Cro/C1-type_HTH"/>
</dbReference>
<evidence type="ECO:0000313" key="3">
    <source>
        <dbReference type="EMBL" id="MDV6266791.1"/>
    </source>
</evidence>
<comment type="caution">
    <text evidence="3">The sequence shown here is derived from an EMBL/GenBank/DDBJ whole genome shotgun (WGS) entry which is preliminary data.</text>
</comment>
<dbReference type="Gene3D" id="1.10.260.40">
    <property type="entry name" value="lambda repressor-like DNA-binding domains"/>
    <property type="match status" value="1"/>
</dbReference>
<dbReference type="Proteomes" id="UP001185927">
    <property type="component" value="Unassembled WGS sequence"/>
</dbReference>
<dbReference type="SMART" id="SM00530">
    <property type="entry name" value="HTH_XRE"/>
    <property type="match status" value="1"/>
</dbReference>
<evidence type="ECO:0000256" key="1">
    <source>
        <dbReference type="ARBA" id="ARBA00023125"/>
    </source>
</evidence>
<dbReference type="PROSITE" id="PS50943">
    <property type="entry name" value="HTH_CROC1"/>
    <property type="match status" value="1"/>
</dbReference>
<dbReference type="RefSeq" id="WP_095886997.1">
    <property type="nucleotide sequence ID" value="NZ_JAWLKB010000003.1"/>
</dbReference>
<dbReference type="PANTHER" id="PTHR46558:SF4">
    <property type="entry name" value="DNA-BIDING PHAGE PROTEIN"/>
    <property type="match status" value="1"/>
</dbReference>
<evidence type="ECO:0000259" key="2">
    <source>
        <dbReference type="PROSITE" id="PS50943"/>
    </source>
</evidence>
<dbReference type="EMBL" id="JAWLKB010000003">
    <property type="protein sequence ID" value="MDV6266791.1"/>
    <property type="molecule type" value="Genomic_DNA"/>
</dbReference>
<dbReference type="PANTHER" id="PTHR46558">
    <property type="entry name" value="TRACRIPTIONAL REGULATORY PROTEIN-RELATED-RELATED"/>
    <property type="match status" value="1"/>
</dbReference>
<gene>
    <name evidence="3" type="ORF">R3Q16_09260</name>
</gene>
<accession>A0ABU4BRE6</accession>